<dbReference type="STRING" id="966.BTA35_0208120"/>
<keyword evidence="1" id="KW-0472">Membrane</keyword>
<feature type="transmembrane region" description="Helical" evidence="1">
    <location>
        <begin position="71"/>
        <end position="92"/>
    </location>
</feature>
<dbReference type="PANTHER" id="PTHR38684:SF1">
    <property type="entry name" value="PROTEIN AMPE"/>
    <property type="match status" value="1"/>
</dbReference>
<comment type="caution">
    <text evidence="2">The sequence shown here is derived from an EMBL/GenBank/DDBJ whole genome shotgun (WGS) entry which is preliminary data.</text>
</comment>
<dbReference type="InterPro" id="IPR052966">
    <property type="entry name" value="Beta-lactamase_Reg"/>
</dbReference>
<evidence type="ECO:0000313" key="2">
    <source>
        <dbReference type="EMBL" id="OOV86979.1"/>
    </source>
</evidence>
<dbReference type="RefSeq" id="WP_078319332.1">
    <property type="nucleotide sequence ID" value="NZ_FXTS01000003.1"/>
</dbReference>
<evidence type="ECO:0008006" key="4">
    <source>
        <dbReference type="Google" id="ProtNLM"/>
    </source>
</evidence>
<name>A0A1T1HAU5_OCELI</name>
<protein>
    <recommendedName>
        <fullName evidence="4">Regulatory signaling modulator protein AmpE</fullName>
    </recommendedName>
</protein>
<accession>A0A1T1HAU5</accession>
<feature type="transmembrane region" description="Helical" evidence="1">
    <location>
        <begin position="176"/>
        <end position="198"/>
    </location>
</feature>
<keyword evidence="1" id="KW-1133">Transmembrane helix</keyword>
<feature type="transmembrane region" description="Helical" evidence="1">
    <location>
        <begin position="99"/>
        <end position="118"/>
    </location>
</feature>
<dbReference type="AlphaFoldDB" id="A0A1T1HAU5"/>
<dbReference type="Pfam" id="PF17113">
    <property type="entry name" value="AmpE"/>
    <property type="match status" value="1"/>
</dbReference>
<dbReference type="PANTHER" id="PTHR38684">
    <property type="entry name" value="PROTEIN AMPE"/>
    <property type="match status" value="1"/>
</dbReference>
<dbReference type="Proteomes" id="UP000190064">
    <property type="component" value="Unassembled WGS sequence"/>
</dbReference>
<dbReference type="InterPro" id="IPR031347">
    <property type="entry name" value="AmpE"/>
</dbReference>
<sequence>MEFVVLITVLMLRGLLSLMPEKCHDHWFFSLKARAVTLFRPKARHLYDPESEEPGSITTEPTPSNTASPRWFAGTGVFFVSVILPVVGLSVVLAVLEQFAWGFPAFVLSILVLLYSLGRKDSYHWFTRFQIAWRQKDLQGAYQYASELLPGENIKDEKQLYQRVFSRLINMRFQDFFLITFWFMWLGAEGALLARLMILFCDKSQTGVAAEKTSVISASRIRNVQYLFEWLPAKLMGLSFMLTGHFVHCSHQWISSLLNKKHSHEMLLTHFALGALGEKVEGCESGPLPSAEDSTHKDEQLQELEALLRRSSVLWVIAIAVTVVLMEL</sequence>
<gene>
    <name evidence="2" type="ORF">BTA35_0208120</name>
</gene>
<dbReference type="EMBL" id="MTSD02000003">
    <property type="protein sequence ID" value="OOV86979.1"/>
    <property type="molecule type" value="Genomic_DNA"/>
</dbReference>
<evidence type="ECO:0000313" key="3">
    <source>
        <dbReference type="Proteomes" id="UP000190064"/>
    </source>
</evidence>
<reference evidence="2" key="1">
    <citation type="submission" date="2017-02" db="EMBL/GenBank/DDBJ databases">
        <title>Draft Genome Sequence of the Salt Water Bacterium Oceanospirillum linum ATCC 11336.</title>
        <authorList>
            <person name="Trachtenberg A.M."/>
            <person name="Carney J.G."/>
            <person name="Linnane J.D."/>
            <person name="Rheaume B.A."/>
            <person name="Pitts N.L."/>
            <person name="Mykles D.L."/>
            <person name="Maclea K.S."/>
        </authorList>
    </citation>
    <scope>NUCLEOTIDE SEQUENCE [LARGE SCALE GENOMIC DNA]</scope>
    <source>
        <strain evidence="2">ATCC 11336</strain>
    </source>
</reference>
<dbReference type="GO" id="GO:0005886">
    <property type="term" value="C:plasma membrane"/>
    <property type="evidence" value="ECO:0007669"/>
    <property type="project" value="TreeGrafter"/>
</dbReference>
<organism evidence="2 3">
    <name type="scientific">Oceanospirillum linum</name>
    <dbReference type="NCBI Taxonomy" id="966"/>
    <lineage>
        <taxon>Bacteria</taxon>
        <taxon>Pseudomonadati</taxon>
        <taxon>Pseudomonadota</taxon>
        <taxon>Gammaproteobacteria</taxon>
        <taxon>Oceanospirillales</taxon>
        <taxon>Oceanospirillaceae</taxon>
        <taxon>Oceanospirillum</taxon>
    </lineage>
</organism>
<keyword evidence="1" id="KW-0812">Transmembrane</keyword>
<dbReference type="GO" id="GO:0046677">
    <property type="term" value="P:response to antibiotic"/>
    <property type="evidence" value="ECO:0007669"/>
    <property type="project" value="TreeGrafter"/>
</dbReference>
<evidence type="ECO:0000256" key="1">
    <source>
        <dbReference type="SAM" id="Phobius"/>
    </source>
</evidence>
<proteinExistence type="predicted"/>
<keyword evidence="3" id="KW-1185">Reference proteome</keyword>